<accession>A0A382U854</accession>
<protein>
    <submittedName>
        <fullName evidence="1">Uncharacterized protein</fullName>
    </submittedName>
</protein>
<evidence type="ECO:0000313" key="1">
    <source>
        <dbReference type="EMBL" id="SVD29971.1"/>
    </source>
</evidence>
<proteinExistence type="predicted"/>
<reference evidence="1" key="1">
    <citation type="submission" date="2018-05" db="EMBL/GenBank/DDBJ databases">
        <authorList>
            <person name="Lanie J.A."/>
            <person name="Ng W.-L."/>
            <person name="Kazmierczak K.M."/>
            <person name="Andrzejewski T.M."/>
            <person name="Davidsen T.M."/>
            <person name="Wayne K.J."/>
            <person name="Tettelin H."/>
            <person name="Glass J.I."/>
            <person name="Rusch D."/>
            <person name="Podicherti R."/>
            <person name="Tsui H.-C.T."/>
            <person name="Winkler M.E."/>
        </authorList>
    </citation>
    <scope>NUCLEOTIDE SEQUENCE</scope>
</reference>
<gene>
    <name evidence="1" type="ORF">METZ01_LOCUS382825</name>
</gene>
<organism evidence="1">
    <name type="scientific">marine metagenome</name>
    <dbReference type="NCBI Taxonomy" id="408172"/>
    <lineage>
        <taxon>unclassified sequences</taxon>
        <taxon>metagenomes</taxon>
        <taxon>ecological metagenomes</taxon>
    </lineage>
</organism>
<name>A0A382U854_9ZZZZ</name>
<dbReference type="EMBL" id="UINC01141933">
    <property type="protein sequence ID" value="SVD29971.1"/>
    <property type="molecule type" value="Genomic_DNA"/>
</dbReference>
<dbReference type="AlphaFoldDB" id="A0A382U854"/>
<feature type="non-terminal residue" evidence="1">
    <location>
        <position position="56"/>
    </location>
</feature>
<sequence>MTSRYAGPYHLFSFLFFYSVIFLHSPAQAQPEPPPGMIYIPQGYFQMGTSSGKEDE</sequence>